<reference evidence="2 4" key="1">
    <citation type="journal article" date="2018" name="Mol. Biol. Evol.">
        <title>Analysis of the draft genome of the red seaweed Gracilariopsis chorda provides insights into genome size evolution in Rhodophyta.</title>
        <authorList>
            <person name="Lee J."/>
            <person name="Yang E.C."/>
            <person name="Graf L."/>
            <person name="Yang J.H."/>
            <person name="Qiu H."/>
            <person name="Zel Zion U."/>
            <person name="Chan C.X."/>
            <person name="Stephens T.G."/>
            <person name="Weber A.P.M."/>
            <person name="Boo G.H."/>
            <person name="Boo S.M."/>
            <person name="Kim K.M."/>
            <person name="Shin Y."/>
            <person name="Jung M."/>
            <person name="Lee S.J."/>
            <person name="Yim H.S."/>
            <person name="Lee J.H."/>
            <person name="Bhattacharya D."/>
            <person name="Yoon H.S."/>
        </authorList>
    </citation>
    <scope>NUCLEOTIDE SEQUENCE [LARGE SCALE GENOMIC DNA]</scope>
    <source>
        <strain evidence="2 4">SKKU-2015</strain>
        <tissue evidence="2">Whole body</tissue>
    </source>
</reference>
<sequence>MDGVALSLEYQSQELCRALTRGTGRHGDDITDHVRESRMGREVVDSTFDSSVPDFVFVRGEVCITKEDLDEVKESVERSYSNPRNAAADALNHKNLSEGKGKRLRFIAYESQCSRARNS</sequence>
<feature type="domain" description="NAD-dependent DNA ligase adenylation" evidence="1">
    <location>
        <begin position="1"/>
        <end position="112"/>
    </location>
</feature>
<dbReference type="OrthoDB" id="446168at2759"/>
<dbReference type="InterPro" id="IPR013839">
    <property type="entry name" value="DNAligase_adenylation"/>
</dbReference>
<accession>A0A2V3ITQ5</accession>
<protein>
    <submittedName>
        <fullName evidence="2">DNA ligase</fullName>
    </submittedName>
</protein>
<dbReference type="Proteomes" id="UP000247409">
    <property type="component" value="Unassembled WGS sequence"/>
</dbReference>
<comment type="caution">
    <text evidence="2">The sequence shown here is derived from an EMBL/GenBank/DDBJ whole genome shotgun (WGS) entry which is preliminary data.</text>
</comment>
<dbReference type="GO" id="GO:0003911">
    <property type="term" value="F:DNA ligase (NAD+) activity"/>
    <property type="evidence" value="ECO:0007669"/>
    <property type="project" value="InterPro"/>
</dbReference>
<evidence type="ECO:0000313" key="4">
    <source>
        <dbReference type="Proteomes" id="UP000247409"/>
    </source>
</evidence>
<evidence type="ECO:0000259" key="1">
    <source>
        <dbReference type="Pfam" id="PF01653"/>
    </source>
</evidence>
<dbReference type="EMBL" id="NBIV01000059">
    <property type="protein sequence ID" value="PXF45503.1"/>
    <property type="molecule type" value="Genomic_DNA"/>
</dbReference>
<dbReference type="Gene3D" id="3.30.470.30">
    <property type="entry name" value="DNA ligase/mRNA capping enzyme"/>
    <property type="match status" value="1"/>
</dbReference>
<organism evidence="2 4">
    <name type="scientific">Gracilariopsis chorda</name>
    <dbReference type="NCBI Taxonomy" id="448386"/>
    <lineage>
        <taxon>Eukaryota</taxon>
        <taxon>Rhodophyta</taxon>
        <taxon>Florideophyceae</taxon>
        <taxon>Rhodymeniophycidae</taxon>
        <taxon>Gracilariales</taxon>
        <taxon>Gracilariaceae</taxon>
        <taxon>Gracilariopsis</taxon>
    </lineage>
</organism>
<keyword evidence="4" id="KW-1185">Reference proteome</keyword>
<name>A0A2V3ITQ5_9FLOR</name>
<dbReference type="STRING" id="448386.A0A2V3ITQ5"/>
<dbReference type="EMBL" id="NBIV01000059">
    <property type="protein sequence ID" value="PXF45514.1"/>
    <property type="molecule type" value="Genomic_DNA"/>
</dbReference>
<proteinExistence type="predicted"/>
<evidence type="ECO:0000313" key="3">
    <source>
        <dbReference type="EMBL" id="PXF45514.1"/>
    </source>
</evidence>
<dbReference type="SUPFAM" id="SSF56091">
    <property type="entry name" value="DNA ligase/mRNA capping enzyme, catalytic domain"/>
    <property type="match status" value="1"/>
</dbReference>
<gene>
    <name evidence="2" type="ORF">BWQ96_04705</name>
    <name evidence="3" type="ORF">BWQ96_04716</name>
</gene>
<dbReference type="AlphaFoldDB" id="A0A2V3ITQ5"/>
<dbReference type="Pfam" id="PF01653">
    <property type="entry name" value="DNA_ligase_aden"/>
    <property type="match status" value="1"/>
</dbReference>
<evidence type="ECO:0000313" key="2">
    <source>
        <dbReference type="EMBL" id="PXF45503.1"/>
    </source>
</evidence>
<keyword evidence="2" id="KW-0436">Ligase</keyword>